<comment type="caution">
    <text evidence="3">The sequence shown here is derived from an EMBL/GenBank/DDBJ whole genome shotgun (WGS) entry which is preliminary data.</text>
</comment>
<keyword evidence="4" id="KW-1185">Reference proteome</keyword>
<dbReference type="InterPro" id="IPR033616">
    <property type="entry name" value="BLTP1"/>
</dbReference>
<feature type="region of interest" description="Disordered" evidence="1">
    <location>
        <begin position="692"/>
        <end position="711"/>
    </location>
</feature>
<feature type="compositionally biased region" description="Basic residues" evidence="1">
    <location>
        <begin position="1160"/>
        <end position="1177"/>
    </location>
</feature>
<dbReference type="PANTHER" id="PTHR31640">
    <property type="entry name" value="TRANSMEMBRANE PROTEIN KIAA1109"/>
    <property type="match status" value="1"/>
</dbReference>
<feature type="region of interest" description="Disordered" evidence="1">
    <location>
        <begin position="473"/>
        <end position="509"/>
    </location>
</feature>
<gene>
    <name evidence="3" type="ORF">B7P43_G02988</name>
</gene>
<feature type="region of interest" description="Disordered" evidence="1">
    <location>
        <begin position="892"/>
        <end position="917"/>
    </location>
</feature>
<sequence>MGISLPLNPLPLASWGVNRQMYDVESRGAVVITLESTSISACSSGSLVSKGRFMGLCLRFADDFETSLDDWKPDMSDSTIMNLCVVSEGTYEVCSRTIAQKQGTENAKWFLNVQWQMEGVDIHLDVNVGKQLSALGHTLTMLTGSQEEDEPATVDYDSDEVDQVDGNTASLVRSHKQHESISLRRSRNLTDSLPAFVFDPSLDAKKRSKLIEKEMNEQAKIINDLRSLGASHGTIEQEMKRLQELEAMVFKDFRRDMIQKLRRQSVKASSIKGKFGLGSKASTYRSRSFIVPSPTPEHHLEMESPDDIGGASINSNGNSASFESSPRSGPSRSASLRVRGLSGPRVTFSDTHNVCRQSSLPSAGSELSLPEGDLEWTGDHIEISGERVELRQKPSAYASAYYDNIENSVPLLDSYQKEQGGGISPVSGTAVFQKPQEPNIDFELDVKVFINSGKCVLHTKDPAKEDELKLTSRMKKERSCSGGMFDFPPSSPNMNRRNKEKPHGTSSTTRLRYLHSTVAQLVDLTIFHIPGLDVKVHYESRTLHEENISPRLACELTAQQALSQSRKGGTKKASLFAWMTLQSIPEETIISPHILEFLEQTLEPIPSTLQQAKTSGPMNAMFTMDQDTSWAAATATSNYVYASFPVDVIVYFHMQPSTFRFSCLPVSRVECMLQLPSLDIVFSSKRAEEELHSEFGEGRPSSRPPSSVDSSASRFDVGPSLSAVGGLSVTGCLADFSVYIFHPYGGGKKSGLKEAQWSPLADSERKDSLSVDVEFVKFHLSRSRKLNFQCDQQQSKGLKSSDQSQAVIRFSTIIDIGSASFKYDMRRLTEILAFPKAWYRRSIVRRLFLGDLSISATYSEGEESSPSSVEEEHLLAAPQALGKSSMLDNSGRIITDGHSLSRSAPTTERSPMLPTRERLRLSLENDISRHARFREGSGGRLSTKPDIPSPSEQKSSSAWETLVLFAVNFTRLNVHMNMGNVMGNVTWLTKDFRSEGRLSIGSTGHKNMYIGVGLGGSSLDAKGGIVGGTIELSKIDTYIHIREDPGTEPDHTVGLKLFALELRLDYMGTGVLMCRVSSLAVSLRDEWKINHNKKTSENFIPTRRPAMIFMHGDLGWDQLQLMISKSTTADLLKMFYKLEEFFSQQFKSSKRVFSSLQPRTHSKNSSFKKKQPHAKKKSGGDACFHSWVSSAVQDARHHRHWQRVLGQVGGLHLSTLSFPLPMSGTILGGTMELHGNNISLACFHGINFKSKSWALFSLKEPCISFATEAQEIPSPELSEQLDVHVVQTLTFSLGMMAEQPHAQHHSMATVCRLSRNVLFPPQFRTLQEWFHYAFANSEIDAVDRFPSLERERLESSSEQQRSRSSSSSKLQDPNHTREVIFALPSLQLHLKTEHLQAAKTPDVIGQKPVVECSFITEFEDHIFVTVDAEAFFFLHDLITSYVKEKERVTGSMGPGARAQSPDPEKRSREGSSANTGAVGISGATSDEEKKRKAFDPVEMFTKDWRNYHCKTWHLEPTVRLLSWAGKSIEPYGIDYILQKLGFSHARTTIPKWMQRGFMDPLDKVLAVLMLRMITVVREEPPASDGDSDKRRTDKK</sequence>
<feature type="domain" description="Bridge-like lipid transfer protein family member 1 C-terminal" evidence="2">
    <location>
        <begin position="945"/>
        <end position="1575"/>
    </location>
</feature>
<feature type="region of interest" description="Disordered" evidence="1">
    <location>
        <begin position="1350"/>
        <end position="1373"/>
    </location>
</feature>
<protein>
    <recommendedName>
        <fullName evidence="2">Bridge-like lipid transfer protein family member 1 C-terminal domain-containing protein</fullName>
    </recommendedName>
</protein>
<feature type="region of interest" description="Disordered" evidence="1">
    <location>
        <begin position="1157"/>
        <end position="1181"/>
    </location>
</feature>
<dbReference type="SMART" id="SM01220">
    <property type="entry name" value="FSA_C"/>
    <property type="match status" value="1"/>
</dbReference>
<evidence type="ECO:0000256" key="1">
    <source>
        <dbReference type="SAM" id="MobiDB-lite"/>
    </source>
</evidence>
<dbReference type="InParanoid" id="A0A2J7PLZ6"/>
<evidence type="ECO:0000259" key="2">
    <source>
        <dbReference type="SMART" id="SM01220"/>
    </source>
</evidence>
<accession>A0A2J7PLZ6</accession>
<evidence type="ECO:0000313" key="3">
    <source>
        <dbReference type="EMBL" id="PNF17352.1"/>
    </source>
</evidence>
<dbReference type="InterPro" id="IPR056742">
    <property type="entry name" value="BLTP1_C"/>
</dbReference>
<feature type="compositionally biased region" description="Low complexity" evidence="1">
    <location>
        <begin position="308"/>
        <end position="335"/>
    </location>
</feature>
<feature type="compositionally biased region" description="Low complexity" evidence="1">
    <location>
        <begin position="699"/>
        <end position="711"/>
    </location>
</feature>
<dbReference type="STRING" id="105785.A0A2J7PLZ6"/>
<organism evidence="3 4">
    <name type="scientific">Cryptotermes secundus</name>
    <dbReference type="NCBI Taxonomy" id="105785"/>
    <lineage>
        <taxon>Eukaryota</taxon>
        <taxon>Metazoa</taxon>
        <taxon>Ecdysozoa</taxon>
        <taxon>Arthropoda</taxon>
        <taxon>Hexapoda</taxon>
        <taxon>Insecta</taxon>
        <taxon>Pterygota</taxon>
        <taxon>Neoptera</taxon>
        <taxon>Polyneoptera</taxon>
        <taxon>Dictyoptera</taxon>
        <taxon>Blattodea</taxon>
        <taxon>Blattoidea</taxon>
        <taxon>Termitoidae</taxon>
        <taxon>Kalotermitidae</taxon>
        <taxon>Cryptotermitinae</taxon>
        <taxon>Cryptotermes</taxon>
    </lineage>
</organism>
<name>A0A2J7PLZ6_9NEOP</name>
<feature type="region of interest" description="Disordered" evidence="1">
    <location>
        <begin position="1448"/>
        <end position="1491"/>
    </location>
</feature>
<dbReference type="EMBL" id="NEVH01024421">
    <property type="protein sequence ID" value="PNF17352.1"/>
    <property type="molecule type" value="Genomic_DNA"/>
</dbReference>
<dbReference type="OrthoDB" id="10051416at2759"/>
<dbReference type="Pfam" id="PF25040">
    <property type="entry name" value="BLTP1_C"/>
    <property type="match status" value="3"/>
</dbReference>
<dbReference type="GO" id="GO:0048488">
    <property type="term" value="P:synaptic vesicle endocytosis"/>
    <property type="evidence" value="ECO:0007669"/>
    <property type="project" value="TreeGrafter"/>
</dbReference>
<feature type="compositionally biased region" description="Low complexity" evidence="1">
    <location>
        <begin position="1356"/>
        <end position="1368"/>
    </location>
</feature>
<proteinExistence type="predicted"/>
<feature type="region of interest" description="Disordered" evidence="1">
    <location>
        <begin position="289"/>
        <end position="337"/>
    </location>
</feature>
<dbReference type="Proteomes" id="UP000235965">
    <property type="component" value="Unassembled WGS sequence"/>
</dbReference>
<dbReference type="PANTHER" id="PTHR31640:SF1">
    <property type="entry name" value="BRIDGE-LIKE LIPID TRANSFER PROTEIN FAMILY MEMBER 1"/>
    <property type="match status" value="1"/>
</dbReference>
<reference evidence="3 4" key="1">
    <citation type="submission" date="2017-12" db="EMBL/GenBank/DDBJ databases">
        <title>Hemimetabolous genomes reveal molecular basis of termite eusociality.</title>
        <authorList>
            <person name="Harrison M.C."/>
            <person name="Jongepier E."/>
            <person name="Robertson H.M."/>
            <person name="Arning N."/>
            <person name="Bitard-Feildel T."/>
            <person name="Chao H."/>
            <person name="Childers C.P."/>
            <person name="Dinh H."/>
            <person name="Doddapaneni H."/>
            <person name="Dugan S."/>
            <person name="Gowin J."/>
            <person name="Greiner C."/>
            <person name="Han Y."/>
            <person name="Hu H."/>
            <person name="Hughes D.S.T."/>
            <person name="Huylmans A.-K."/>
            <person name="Kemena C."/>
            <person name="Kremer L.P.M."/>
            <person name="Lee S.L."/>
            <person name="Lopez-Ezquerra A."/>
            <person name="Mallet L."/>
            <person name="Monroy-Kuhn J.M."/>
            <person name="Moser A."/>
            <person name="Murali S.C."/>
            <person name="Muzny D.M."/>
            <person name="Otani S."/>
            <person name="Piulachs M.-D."/>
            <person name="Poelchau M."/>
            <person name="Qu J."/>
            <person name="Schaub F."/>
            <person name="Wada-Katsumata A."/>
            <person name="Worley K.C."/>
            <person name="Xie Q."/>
            <person name="Ylla G."/>
            <person name="Poulsen M."/>
            <person name="Gibbs R.A."/>
            <person name="Schal C."/>
            <person name="Richards S."/>
            <person name="Belles X."/>
            <person name="Korb J."/>
            <person name="Bornberg-Bauer E."/>
        </authorList>
    </citation>
    <scope>NUCLEOTIDE SEQUENCE [LARGE SCALE GENOMIC DNA]</scope>
    <source>
        <tissue evidence="3">Whole body</tissue>
    </source>
</reference>
<feature type="region of interest" description="Disordered" evidence="1">
    <location>
        <begin position="932"/>
        <end position="954"/>
    </location>
</feature>
<evidence type="ECO:0000313" key="4">
    <source>
        <dbReference type="Proteomes" id="UP000235965"/>
    </source>
</evidence>
<feature type="compositionally biased region" description="Polar residues" evidence="1">
    <location>
        <begin position="898"/>
        <end position="909"/>
    </location>
</feature>
<dbReference type="GO" id="GO:0098793">
    <property type="term" value="C:presynapse"/>
    <property type="evidence" value="ECO:0007669"/>
    <property type="project" value="GOC"/>
</dbReference>